<protein>
    <recommendedName>
        <fullName evidence="4">CCHC-type domain-containing protein</fullName>
    </recommendedName>
</protein>
<dbReference type="AlphaFoldDB" id="A0A9Q1F6P3"/>
<dbReference type="InterPro" id="IPR036875">
    <property type="entry name" value="Znf_CCHC_sf"/>
</dbReference>
<keyword evidence="3" id="KW-1185">Reference proteome</keyword>
<organism evidence="2 3">
    <name type="scientific">Synaphobranchus kaupii</name>
    <name type="common">Kaup's arrowtooth eel</name>
    <dbReference type="NCBI Taxonomy" id="118154"/>
    <lineage>
        <taxon>Eukaryota</taxon>
        <taxon>Metazoa</taxon>
        <taxon>Chordata</taxon>
        <taxon>Craniata</taxon>
        <taxon>Vertebrata</taxon>
        <taxon>Euteleostomi</taxon>
        <taxon>Actinopterygii</taxon>
        <taxon>Neopterygii</taxon>
        <taxon>Teleostei</taxon>
        <taxon>Anguilliformes</taxon>
        <taxon>Synaphobranchidae</taxon>
        <taxon>Synaphobranchus</taxon>
    </lineage>
</organism>
<sequence length="170" mass="19279">MALSNVAQQNYEVSFYSEDIYWRVERRCRRAAEDPLLKRFSVQMLWNSNYRIITGLKEGHLIRDCPEERRCDLCGVVGHEAKTCAKGEKSTPSSYAQAISGGPKTQQMEQAGANQPAKGAQVSKPGKWEVWFLQACLGRGLGGLHEWKRWRGGALLETHCLWGMEEEFSL</sequence>
<dbReference type="Proteomes" id="UP001152622">
    <property type="component" value="Chromosome 8"/>
</dbReference>
<evidence type="ECO:0008006" key="4">
    <source>
        <dbReference type="Google" id="ProtNLM"/>
    </source>
</evidence>
<dbReference type="EMBL" id="JAINUF010000008">
    <property type="protein sequence ID" value="KAJ8352115.1"/>
    <property type="molecule type" value="Genomic_DNA"/>
</dbReference>
<evidence type="ECO:0000313" key="2">
    <source>
        <dbReference type="EMBL" id="KAJ8352115.1"/>
    </source>
</evidence>
<reference evidence="2" key="1">
    <citation type="journal article" date="2023" name="Science">
        <title>Genome structures resolve the early diversification of teleost fishes.</title>
        <authorList>
            <person name="Parey E."/>
            <person name="Louis A."/>
            <person name="Montfort J."/>
            <person name="Bouchez O."/>
            <person name="Roques C."/>
            <person name="Iampietro C."/>
            <person name="Lluch J."/>
            <person name="Castinel A."/>
            <person name="Donnadieu C."/>
            <person name="Desvignes T."/>
            <person name="Floi Bucao C."/>
            <person name="Jouanno E."/>
            <person name="Wen M."/>
            <person name="Mejri S."/>
            <person name="Dirks R."/>
            <person name="Jansen H."/>
            <person name="Henkel C."/>
            <person name="Chen W.J."/>
            <person name="Zahm M."/>
            <person name="Cabau C."/>
            <person name="Klopp C."/>
            <person name="Thompson A.W."/>
            <person name="Robinson-Rechavi M."/>
            <person name="Braasch I."/>
            <person name="Lecointre G."/>
            <person name="Bobe J."/>
            <person name="Postlethwait J.H."/>
            <person name="Berthelot C."/>
            <person name="Roest Crollius H."/>
            <person name="Guiguen Y."/>
        </authorList>
    </citation>
    <scope>NUCLEOTIDE SEQUENCE</scope>
    <source>
        <strain evidence="2">WJC10195</strain>
    </source>
</reference>
<feature type="region of interest" description="Disordered" evidence="1">
    <location>
        <begin position="87"/>
        <end position="121"/>
    </location>
</feature>
<dbReference type="OrthoDB" id="3863715at2759"/>
<evidence type="ECO:0000313" key="3">
    <source>
        <dbReference type="Proteomes" id="UP001152622"/>
    </source>
</evidence>
<dbReference type="Gene3D" id="4.10.60.10">
    <property type="entry name" value="Zinc finger, CCHC-type"/>
    <property type="match status" value="1"/>
</dbReference>
<name>A0A9Q1F6P3_SYNKA</name>
<accession>A0A9Q1F6P3</accession>
<dbReference type="SUPFAM" id="SSF57756">
    <property type="entry name" value="Retrovirus zinc finger-like domains"/>
    <property type="match status" value="1"/>
</dbReference>
<dbReference type="GO" id="GO:0003676">
    <property type="term" value="F:nucleic acid binding"/>
    <property type="evidence" value="ECO:0007669"/>
    <property type="project" value="InterPro"/>
</dbReference>
<proteinExistence type="predicted"/>
<gene>
    <name evidence="2" type="ORF">SKAU_G00235910</name>
</gene>
<comment type="caution">
    <text evidence="2">The sequence shown here is derived from an EMBL/GenBank/DDBJ whole genome shotgun (WGS) entry which is preliminary data.</text>
</comment>
<evidence type="ECO:0000256" key="1">
    <source>
        <dbReference type="SAM" id="MobiDB-lite"/>
    </source>
</evidence>
<feature type="compositionally biased region" description="Polar residues" evidence="1">
    <location>
        <begin position="90"/>
        <end position="113"/>
    </location>
</feature>
<dbReference type="GO" id="GO:0008270">
    <property type="term" value="F:zinc ion binding"/>
    <property type="evidence" value="ECO:0007669"/>
    <property type="project" value="InterPro"/>
</dbReference>